<dbReference type="EMBL" id="JBFDAA010000011">
    <property type="protein sequence ID" value="KAL1124291.1"/>
    <property type="molecule type" value="Genomic_DNA"/>
</dbReference>
<keyword evidence="3" id="KW-1185">Reference proteome</keyword>
<proteinExistence type="predicted"/>
<gene>
    <name evidence="2" type="ORF">AAG570_002059</name>
</gene>
<evidence type="ECO:0000313" key="3">
    <source>
        <dbReference type="Proteomes" id="UP001558652"/>
    </source>
</evidence>
<feature type="compositionally biased region" description="Basic and acidic residues" evidence="1">
    <location>
        <begin position="9"/>
        <end position="22"/>
    </location>
</feature>
<sequence length="459" mass="50125">MSKLVAKVCPDEKESGKKEKVKSIKIPPAKTSNQNGLQHRFLKGETFESAKNPPKEVGPPMSEYTEKYKFNEFYSEQPLITDMSPMAYCKINDIARTAQSKADIQYGGKTVLLDPYVSTSHMSYHYKSPADALKSRGLYDTGDDSRLEIRIQILSTHVAITEEMETLQDVAAAAASSAIQSVAKFDSVNAKIAMLMNIIEGIPVFDGHSGDLQEFAFLLIAANAQLVLASPTLGELKSHYAGARRQVPRVALKQFRMRRDSGETPQNLAHRLEAALKSLKERAVEEWGATAAAPTLAGYEGVARELLMAEMPDNVIEDDDEDDRGTPAQNGSGPASASPEEAVLDVRKLQAFVSGHASRKDAAVTDEDYIGTAIVGPRGYINPANVLKRFRDEFYVEGDPIPATGRVTHQIELDTPTGVCQAANVSYALSACACKEVVEIKLESFTDSFQALTAFYNSF</sequence>
<feature type="region of interest" description="Disordered" evidence="1">
    <location>
        <begin position="316"/>
        <end position="341"/>
    </location>
</feature>
<evidence type="ECO:0000256" key="1">
    <source>
        <dbReference type="SAM" id="MobiDB-lite"/>
    </source>
</evidence>
<organism evidence="2 3">
    <name type="scientific">Ranatra chinensis</name>
    <dbReference type="NCBI Taxonomy" id="642074"/>
    <lineage>
        <taxon>Eukaryota</taxon>
        <taxon>Metazoa</taxon>
        <taxon>Ecdysozoa</taxon>
        <taxon>Arthropoda</taxon>
        <taxon>Hexapoda</taxon>
        <taxon>Insecta</taxon>
        <taxon>Pterygota</taxon>
        <taxon>Neoptera</taxon>
        <taxon>Paraneoptera</taxon>
        <taxon>Hemiptera</taxon>
        <taxon>Heteroptera</taxon>
        <taxon>Panheteroptera</taxon>
        <taxon>Nepomorpha</taxon>
        <taxon>Nepidae</taxon>
        <taxon>Ranatrinae</taxon>
        <taxon>Ranatra</taxon>
    </lineage>
</organism>
<accession>A0ABD0YAC2</accession>
<feature type="region of interest" description="Disordered" evidence="1">
    <location>
        <begin position="1"/>
        <end position="38"/>
    </location>
</feature>
<reference evidence="2 3" key="1">
    <citation type="submission" date="2024-07" db="EMBL/GenBank/DDBJ databases">
        <title>Chromosome-level genome assembly of the water stick insect Ranatra chinensis (Heteroptera: Nepidae).</title>
        <authorList>
            <person name="Liu X."/>
        </authorList>
    </citation>
    <scope>NUCLEOTIDE SEQUENCE [LARGE SCALE GENOMIC DNA]</scope>
    <source>
        <strain evidence="2">Cailab_2021Rc</strain>
        <tissue evidence="2">Muscle</tissue>
    </source>
</reference>
<evidence type="ECO:0000313" key="2">
    <source>
        <dbReference type="EMBL" id="KAL1124291.1"/>
    </source>
</evidence>
<comment type="caution">
    <text evidence="2">The sequence shown here is derived from an EMBL/GenBank/DDBJ whole genome shotgun (WGS) entry which is preliminary data.</text>
</comment>
<protein>
    <submittedName>
        <fullName evidence="2">Uncharacterized protein</fullName>
    </submittedName>
</protein>
<dbReference type="AlphaFoldDB" id="A0ABD0YAC2"/>
<dbReference type="Proteomes" id="UP001558652">
    <property type="component" value="Unassembled WGS sequence"/>
</dbReference>
<name>A0ABD0YAC2_9HEMI</name>